<dbReference type="InterPro" id="IPR010275">
    <property type="entry name" value="MepK"/>
</dbReference>
<proteinExistence type="inferred from homology"/>
<dbReference type="Pfam" id="PF05951">
    <property type="entry name" value="Peptidase_M15_2"/>
    <property type="match status" value="1"/>
</dbReference>
<feature type="region of interest" description="Disordered" evidence="12">
    <location>
        <begin position="500"/>
        <end position="521"/>
    </location>
</feature>
<keyword evidence="3" id="KW-0645">Protease</keyword>
<keyword evidence="8" id="KW-0482">Metalloprotease</keyword>
<dbReference type="Gene3D" id="3.30.1380.10">
    <property type="match status" value="1"/>
</dbReference>
<evidence type="ECO:0000256" key="10">
    <source>
        <dbReference type="ARBA" id="ARBA00093448"/>
    </source>
</evidence>
<name>A0A2T1HZY6_9HYPH</name>
<comment type="cofactor">
    <cofactor evidence="1">
        <name>Zn(2+)</name>
        <dbReference type="ChEBI" id="CHEBI:29105"/>
    </cofactor>
</comment>
<evidence type="ECO:0000256" key="9">
    <source>
        <dbReference type="ARBA" id="ARBA00023316"/>
    </source>
</evidence>
<keyword evidence="6" id="KW-0378">Hydrolase</keyword>
<keyword evidence="9" id="KW-0961">Cell wall biogenesis/degradation</keyword>
<comment type="similarity">
    <text evidence="10">Belongs to the peptidase M15 family.</text>
</comment>
<feature type="region of interest" description="Disordered" evidence="12">
    <location>
        <begin position="454"/>
        <end position="484"/>
    </location>
</feature>
<feature type="compositionally biased region" description="Low complexity" evidence="12">
    <location>
        <begin position="454"/>
        <end position="476"/>
    </location>
</feature>
<evidence type="ECO:0000313" key="14">
    <source>
        <dbReference type="Proteomes" id="UP000239772"/>
    </source>
</evidence>
<accession>A0A2T1HZY6</accession>
<keyword evidence="7" id="KW-0862">Zinc</keyword>
<dbReference type="Proteomes" id="UP000239772">
    <property type="component" value="Unassembled WGS sequence"/>
</dbReference>
<dbReference type="RefSeq" id="WP_106334804.1">
    <property type="nucleotide sequence ID" value="NZ_PVZS01000001.1"/>
</dbReference>
<protein>
    <recommendedName>
        <fullName evidence="11">Murein endopeptidase K</fullName>
    </recommendedName>
</protein>
<sequence length="571" mass="60018">MPAIAALSIVVGETGAVGNAEANGDTRSLNIYHTHSKETAVITFKRNGVFDRDGLEKLNWLLRDWRFDEPTSMDPRLFDIVWEVYREVGSQEPIHVVSAYRAPETNAMLRRRSRAVAKHSQHMLGKAMDFYLPDASMAKVREVGLRLQRGGVGYYPNAYNPFVHLDAGSVRHWPRMSRDQLARLFPDGKTVHIPIDGKPMPGYEEAAAEVVANGGTVFAYAGNADGEEGSTRVVTARKGKSFFAALFGLGGEDEDEETAQPVRGRGRGPSRPSTQVAAYAPATAEDDRYVAVNFGRTDREPARPAPLFGRRQPDAPPAPAPVQVASLGPMGPAGAAVIEPPPAPAPVAPPAPRSADVPLPASRPVALAALEAPAASAPGQPQMVWQAGPTGAPSAVEPRIVNLPLPLARPADLGPATAPVYANVPLPPARPVALASLEPMLPATLPVGMPNTTRAAAEAHAHGAASARSPEPSRAEAPADEPENTAALDRDGLQALFASSSLGGKHPAAPRPASVSTAKAKIAPKEIPGAAAKPVTTVAMRFERGPGELSADRFSGPAVKAVPLARFSPAH</sequence>
<dbReference type="GO" id="GO:0008237">
    <property type="term" value="F:metallopeptidase activity"/>
    <property type="evidence" value="ECO:0007669"/>
    <property type="project" value="UniProtKB-KW"/>
</dbReference>
<organism evidence="13 14">
    <name type="scientific">Alsobacter soli</name>
    <dbReference type="NCBI Taxonomy" id="2109933"/>
    <lineage>
        <taxon>Bacteria</taxon>
        <taxon>Pseudomonadati</taxon>
        <taxon>Pseudomonadota</taxon>
        <taxon>Alphaproteobacteria</taxon>
        <taxon>Hyphomicrobiales</taxon>
        <taxon>Alsobacteraceae</taxon>
        <taxon>Alsobacter</taxon>
    </lineage>
</organism>
<evidence type="ECO:0000256" key="1">
    <source>
        <dbReference type="ARBA" id="ARBA00001947"/>
    </source>
</evidence>
<evidence type="ECO:0000256" key="6">
    <source>
        <dbReference type="ARBA" id="ARBA00022801"/>
    </source>
</evidence>
<gene>
    <name evidence="13" type="ORF">SLNSH_01180</name>
</gene>
<evidence type="ECO:0000313" key="13">
    <source>
        <dbReference type="EMBL" id="PSC07019.1"/>
    </source>
</evidence>
<keyword evidence="14" id="KW-1185">Reference proteome</keyword>
<reference evidence="14" key="1">
    <citation type="submission" date="2018-03" db="EMBL/GenBank/DDBJ databases">
        <authorList>
            <person name="Sun L."/>
            <person name="Liu H."/>
            <person name="Chen W."/>
            <person name="Huang K."/>
            <person name="Liu W."/>
            <person name="Gao X."/>
        </authorList>
    </citation>
    <scope>NUCLEOTIDE SEQUENCE [LARGE SCALE GENOMIC DNA]</scope>
    <source>
        <strain evidence="14">SH9</strain>
    </source>
</reference>
<feature type="region of interest" description="Disordered" evidence="12">
    <location>
        <begin position="298"/>
        <end position="320"/>
    </location>
</feature>
<dbReference type="PANTHER" id="PTHR37425:SF1">
    <property type="entry name" value="OUTER MEMBRANE PROTEIN"/>
    <property type="match status" value="1"/>
</dbReference>
<dbReference type="OrthoDB" id="9782994at2"/>
<evidence type="ECO:0000256" key="4">
    <source>
        <dbReference type="ARBA" id="ARBA00022723"/>
    </source>
</evidence>
<evidence type="ECO:0000256" key="12">
    <source>
        <dbReference type="SAM" id="MobiDB-lite"/>
    </source>
</evidence>
<dbReference type="CDD" id="cd14844">
    <property type="entry name" value="Zn-DD-carboxypeptidase_like"/>
    <property type="match status" value="1"/>
</dbReference>
<feature type="region of interest" description="Disordered" evidence="12">
    <location>
        <begin position="252"/>
        <end position="278"/>
    </location>
</feature>
<evidence type="ECO:0000256" key="5">
    <source>
        <dbReference type="ARBA" id="ARBA00022729"/>
    </source>
</evidence>
<dbReference type="PANTHER" id="PTHR37425">
    <property type="match status" value="1"/>
</dbReference>
<dbReference type="GO" id="GO:0046872">
    <property type="term" value="F:metal ion binding"/>
    <property type="evidence" value="ECO:0007669"/>
    <property type="project" value="UniProtKB-KW"/>
</dbReference>
<dbReference type="GO" id="GO:0071555">
    <property type="term" value="P:cell wall organization"/>
    <property type="evidence" value="ECO:0007669"/>
    <property type="project" value="UniProtKB-KW"/>
</dbReference>
<evidence type="ECO:0000256" key="8">
    <source>
        <dbReference type="ARBA" id="ARBA00023049"/>
    </source>
</evidence>
<dbReference type="EMBL" id="PVZS01000001">
    <property type="protein sequence ID" value="PSC07019.1"/>
    <property type="molecule type" value="Genomic_DNA"/>
</dbReference>
<comment type="caution">
    <text evidence="13">The sequence shown here is derived from an EMBL/GenBank/DDBJ whole genome shotgun (WGS) entry which is preliminary data.</text>
</comment>
<dbReference type="SUPFAM" id="SSF55166">
    <property type="entry name" value="Hedgehog/DD-peptidase"/>
    <property type="match status" value="1"/>
</dbReference>
<evidence type="ECO:0000256" key="7">
    <source>
        <dbReference type="ARBA" id="ARBA00022833"/>
    </source>
</evidence>
<keyword evidence="5" id="KW-0732">Signal</keyword>
<dbReference type="InterPro" id="IPR009045">
    <property type="entry name" value="Zn_M74/Hedgehog-like"/>
</dbReference>
<dbReference type="AlphaFoldDB" id="A0A2T1HZY6"/>
<comment type="pathway">
    <text evidence="2">Cell wall biogenesis; cell wall polysaccharide biosynthesis.</text>
</comment>
<keyword evidence="4" id="KW-0479">Metal-binding</keyword>
<evidence type="ECO:0000256" key="2">
    <source>
        <dbReference type="ARBA" id="ARBA00004776"/>
    </source>
</evidence>
<evidence type="ECO:0000256" key="3">
    <source>
        <dbReference type="ARBA" id="ARBA00022670"/>
    </source>
</evidence>
<evidence type="ECO:0000256" key="11">
    <source>
        <dbReference type="ARBA" id="ARBA00093666"/>
    </source>
</evidence>
<dbReference type="GO" id="GO:0006508">
    <property type="term" value="P:proteolysis"/>
    <property type="evidence" value="ECO:0007669"/>
    <property type="project" value="UniProtKB-KW"/>
</dbReference>